<sequence>MDRLLFSKYKTFTQSISPFPSGRLLSKNITYAPQYITIATEFNENHLEEENDDEGIDFRFDPPDDEGNSFGELPRHWDDGFFENDPACLEVVRVVSFYCYFPKDSLGNGISIQFKNVGITYAPGD</sequence>
<gene>
    <name evidence="2" type="primary">LOC115634758</name>
</gene>
<dbReference type="Proteomes" id="UP000504634">
    <property type="component" value="Unplaced"/>
</dbReference>
<reference evidence="2" key="1">
    <citation type="submission" date="2025-08" db="UniProtKB">
        <authorList>
            <consortium name="RefSeq"/>
        </authorList>
    </citation>
    <scope>IDENTIFICATION</scope>
    <source>
        <strain evidence="2">11010-0011.00</strain>
        <tissue evidence="2">Whole body</tissue>
    </source>
</reference>
<protein>
    <submittedName>
        <fullName evidence="2">Uncharacterized protein LOC115634758</fullName>
    </submittedName>
</protein>
<proteinExistence type="predicted"/>
<keyword evidence="1" id="KW-1185">Reference proteome</keyword>
<organism evidence="1 2">
    <name type="scientific">Drosophila lebanonensis</name>
    <name type="common">Fruit fly</name>
    <name type="synonym">Scaptodrosophila lebanonensis</name>
    <dbReference type="NCBI Taxonomy" id="7225"/>
    <lineage>
        <taxon>Eukaryota</taxon>
        <taxon>Metazoa</taxon>
        <taxon>Ecdysozoa</taxon>
        <taxon>Arthropoda</taxon>
        <taxon>Hexapoda</taxon>
        <taxon>Insecta</taxon>
        <taxon>Pterygota</taxon>
        <taxon>Neoptera</taxon>
        <taxon>Endopterygota</taxon>
        <taxon>Diptera</taxon>
        <taxon>Brachycera</taxon>
        <taxon>Muscomorpha</taxon>
        <taxon>Ephydroidea</taxon>
        <taxon>Drosophilidae</taxon>
        <taxon>Scaptodrosophila</taxon>
    </lineage>
</organism>
<accession>A0A6J2UJW1</accession>
<dbReference type="AlphaFoldDB" id="A0A6J2UJW1"/>
<name>A0A6J2UJW1_DROLE</name>
<evidence type="ECO:0000313" key="2">
    <source>
        <dbReference type="RefSeq" id="XP_030388514.1"/>
    </source>
</evidence>
<dbReference type="RefSeq" id="XP_030388514.1">
    <property type="nucleotide sequence ID" value="XM_030532654.1"/>
</dbReference>
<evidence type="ECO:0000313" key="1">
    <source>
        <dbReference type="Proteomes" id="UP000504634"/>
    </source>
</evidence>
<dbReference type="GeneID" id="115634758"/>